<evidence type="ECO:0000256" key="3">
    <source>
        <dbReference type="ARBA" id="ARBA00023122"/>
    </source>
</evidence>
<dbReference type="Proteomes" id="UP001250932">
    <property type="component" value="Unassembled WGS sequence"/>
</dbReference>
<dbReference type="InterPro" id="IPR046342">
    <property type="entry name" value="CBS_dom_sf"/>
</dbReference>
<name>A0ABU3K5I1_9BACT</name>
<dbReference type="InterPro" id="IPR001347">
    <property type="entry name" value="SIS_dom"/>
</dbReference>
<dbReference type="CDD" id="cd05014">
    <property type="entry name" value="SIS_Kpsf"/>
    <property type="match status" value="1"/>
</dbReference>
<dbReference type="Pfam" id="PF01380">
    <property type="entry name" value="SIS"/>
    <property type="match status" value="1"/>
</dbReference>
<feature type="domain" description="SIS" evidence="7">
    <location>
        <begin position="32"/>
        <end position="175"/>
    </location>
</feature>
<evidence type="ECO:0000313" key="8">
    <source>
        <dbReference type="EMBL" id="MDT7041684.1"/>
    </source>
</evidence>
<keyword evidence="2" id="KW-0677">Repeat</keyword>
<gene>
    <name evidence="8" type="ORF">PPG34_04930</name>
</gene>
<dbReference type="PROSITE" id="PS51371">
    <property type="entry name" value="CBS"/>
    <property type="match status" value="2"/>
</dbReference>
<organism evidence="8 9">
    <name type="scientific">Candidatus Nitronereus thalassa</name>
    <dbReference type="NCBI Taxonomy" id="3020898"/>
    <lineage>
        <taxon>Bacteria</taxon>
        <taxon>Pseudomonadati</taxon>
        <taxon>Nitrospirota</taxon>
        <taxon>Nitrospiria</taxon>
        <taxon>Nitrospirales</taxon>
        <taxon>Nitrospiraceae</taxon>
        <taxon>Candidatus Nitronereus</taxon>
    </lineage>
</organism>
<evidence type="ECO:0000256" key="1">
    <source>
        <dbReference type="ARBA" id="ARBA00008165"/>
    </source>
</evidence>
<protein>
    <submittedName>
        <fullName evidence="8">KpsF/GutQ family sugar-phosphate isomerase</fullName>
    </submittedName>
</protein>
<dbReference type="InterPro" id="IPR035474">
    <property type="entry name" value="SIS_Kpsf"/>
</dbReference>
<dbReference type="RefSeq" id="WP_313832032.1">
    <property type="nucleotide sequence ID" value="NZ_JAQOUE010000001.1"/>
</dbReference>
<reference evidence="8 9" key="1">
    <citation type="journal article" date="2023" name="ISME J.">
        <title>Cultivation and genomic characterization of novel and ubiquitous marine nitrite-oxidizing bacteria from the Nitrospirales.</title>
        <authorList>
            <person name="Mueller A.J."/>
            <person name="Daebeler A."/>
            <person name="Herbold C.W."/>
            <person name="Kirkegaard R.H."/>
            <person name="Daims H."/>
        </authorList>
    </citation>
    <scope>NUCLEOTIDE SEQUENCE [LARGE SCALE GENOMIC DNA]</scope>
    <source>
        <strain evidence="8 9">EB</strain>
    </source>
</reference>
<dbReference type="CDD" id="cd04604">
    <property type="entry name" value="CBS_pair_SIS_assoc"/>
    <property type="match status" value="1"/>
</dbReference>
<dbReference type="PIRSF" id="PIRSF004692">
    <property type="entry name" value="KdsD_KpsF"/>
    <property type="match status" value="1"/>
</dbReference>
<dbReference type="InterPro" id="IPR046348">
    <property type="entry name" value="SIS_dom_sf"/>
</dbReference>
<evidence type="ECO:0000256" key="4">
    <source>
        <dbReference type="PIRNR" id="PIRNR004692"/>
    </source>
</evidence>
<dbReference type="SUPFAM" id="SSF53697">
    <property type="entry name" value="SIS domain"/>
    <property type="match status" value="1"/>
</dbReference>
<dbReference type="PANTHER" id="PTHR42745">
    <property type="match status" value="1"/>
</dbReference>
<dbReference type="Gene3D" id="3.40.50.10490">
    <property type="entry name" value="Glucose-6-phosphate isomerase like protein, domain 1"/>
    <property type="match status" value="1"/>
</dbReference>
<dbReference type="InterPro" id="IPR050986">
    <property type="entry name" value="GutQ/KpsF_isomerases"/>
</dbReference>
<dbReference type="NCBIfam" id="TIGR00393">
    <property type="entry name" value="kpsF"/>
    <property type="match status" value="1"/>
</dbReference>
<evidence type="ECO:0000313" key="9">
    <source>
        <dbReference type="Proteomes" id="UP001250932"/>
    </source>
</evidence>
<accession>A0ABU3K5I1</accession>
<keyword evidence="8" id="KW-0413">Isomerase</keyword>
<feature type="domain" description="CBS" evidence="6">
    <location>
        <begin position="268"/>
        <end position="321"/>
    </location>
</feature>
<evidence type="ECO:0000256" key="2">
    <source>
        <dbReference type="ARBA" id="ARBA00022737"/>
    </source>
</evidence>
<proteinExistence type="inferred from homology"/>
<evidence type="ECO:0000259" key="6">
    <source>
        <dbReference type="PROSITE" id="PS51371"/>
    </source>
</evidence>
<dbReference type="SMART" id="SM00116">
    <property type="entry name" value="CBS"/>
    <property type="match status" value="2"/>
</dbReference>
<evidence type="ECO:0000256" key="5">
    <source>
        <dbReference type="PROSITE-ProRule" id="PRU00703"/>
    </source>
</evidence>
<dbReference type="GO" id="GO:0016853">
    <property type="term" value="F:isomerase activity"/>
    <property type="evidence" value="ECO:0007669"/>
    <property type="project" value="UniProtKB-KW"/>
</dbReference>
<dbReference type="EMBL" id="JAQOUE010000001">
    <property type="protein sequence ID" value="MDT7041684.1"/>
    <property type="molecule type" value="Genomic_DNA"/>
</dbReference>
<keyword evidence="3 5" id="KW-0129">CBS domain</keyword>
<dbReference type="Pfam" id="PF00571">
    <property type="entry name" value="CBS"/>
    <property type="match status" value="2"/>
</dbReference>
<comment type="similarity">
    <text evidence="1 4">Belongs to the SIS family. GutQ/KpsF subfamily.</text>
</comment>
<dbReference type="PROSITE" id="PS51464">
    <property type="entry name" value="SIS"/>
    <property type="match status" value="1"/>
</dbReference>
<feature type="domain" description="CBS" evidence="6">
    <location>
        <begin position="201"/>
        <end position="259"/>
    </location>
</feature>
<sequence length="321" mass="34663">MNVLAEIRRVLELESRAIAGLQKNLGPDYEEAVRLLFACQGKVVVTGVGKSGIIGQKVAATMVSTGTPAMFLHSADGMHGDVGIIQKNDVVLAIGKSGESEELNAILPVARKVGAKVISITAQPKSTMARHSDLVLHTPIEEEACPFNMAPTTSTTAALVVGDALAMTLMKLRNFQPEEFAVNHPGGQLGKRLLLMVGDIMRSGVDNPVIPVSADTKTMLSEITRKRSGAVSVIDDEGRLVGLVTDYDIRKVLERGDDLFAAKIVDIMNPKPDFVFEDETAYSALEKMEKRDKPISLLPVLSRHQKVVGMIHLHDLVVRGL</sequence>
<comment type="caution">
    <text evidence="8">The sequence shown here is derived from an EMBL/GenBank/DDBJ whole genome shotgun (WGS) entry which is preliminary data.</text>
</comment>
<dbReference type="InterPro" id="IPR004800">
    <property type="entry name" value="KdsD/KpsF-type"/>
</dbReference>
<keyword evidence="9" id="KW-1185">Reference proteome</keyword>
<evidence type="ECO:0000259" key="7">
    <source>
        <dbReference type="PROSITE" id="PS51464"/>
    </source>
</evidence>
<dbReference type="InterPro" id="IPR000644">
    <property type="entry name" value="CBS_dom"/>
</dbReference>
<dbReference type="Gene3D" id="3.10.580.10">
    <property type="entry name" value="CBS-domain"/>
    <property type="match status" value="1"/>
</dbReference>
<dbReference type="PANTHER" id="PTHR42745:SF1">
    <property type="entry name" value="ARABINOSE 5-PHOSPHATE ISOMERASE KDSD"/>
    <property type="match status" value="1"/>
</dbReference>